<dbReference type="Gene3D" id="3.30.70.1520">
    <property type="entry name" value="Heterotetrameric sarcosine oxidase"/>
    <property type="match status" value="1"/>
</dbReference>
<organism evidence="2 3">
    <name type="scientific">Pseudaminobacter soli</name>
    <name type="common">ex Zhang et al. 2022</name>
    <dbReference type="NCBI Taxonomy" id="2831468"/>
    <lineage>
        <taxon>Bacteria</taxon>
        <taxon>Pseudomonadati</taxon>
        <taxon>Pseudomonadota</taxon>
        <taxon>Alphaproteobacteria</taxon>
        <taxon>Hyphomicrobiales</taxon>
        <taxon>Phyllobacteriaceae</taxon>
        <taxon>Pseudaminobacter</taxon>
    </lineage>
</organism>
<accession>A0A942DZN1</accession>
<sequence length="208" mass="21854">MAEFAWKSRSPLAHAVEPGRAGARAGAAGVTLTEIRDFALVQVMARRGTWAETARVAQQLWGIDAPGGPKAVFGQDVTLVGSGPDQFFVLSKGSSVQDPVEPLKQAFAGIASMTDQSDGRCMISLSGPRVRDTLAKFCSLDLHDSVFPVGAAAATSVDHSAVTLWRAPNADGGSPLYNLLVFTSFADSIWHLITESAAEYGAELGYAA</sequence>
<gene>
    <name evidence="2" type="ORF">KEU06_06755</name>
</gene>
<dbReference type="Proteomes" id="UP000680348">
    <property type="component" value="Unassembled WGS sequence"/>
</dbReference>
<dbReference type="EMBL" id="JAGWCR010000003">
    <property type="protein sequence ID" value="MBS3648326.1"/>
    <property type="molecule type" value="Genomic_DNA"/>
</dbReference>
<dbReference type="Gene3D" id="3.30.1360.120">
    <property type="entry name" value="Probable tRNA modification gtpase trme, domain 1"/>
    <property type="match status" value="1"/>
</dbReference>
<reference evidence="2" key="1">
    <citation type="submission" date="2021-04" db="EMBL/GenBank/DDBJ databases">
        <title>Pseudaminobacter soli sp. nov., isolated from paddy soil contaminated by heavy metals.</title>
        <authorList>
            <person name="Zhang K."/>
        </authorList>
    </citation>
    <scope>NUCLEOTIDE SEQUENCE</scope>
    <source>
        <strain evidence="2">19-2017</strain>
    </source>
</reference>
<dbReference type="Pfam" id="PF01571">
    <property type="entry name" value="GCV_T"/>
    <property type="match status" value="1"/>
</dbReference>
<evidence type="ECO:0000259" key="1">
    <source>
        <dbReference type="Pfam" id="PF01571"/>
    </source>
</evidence>
<proteinExistence type="predicted"/>
<name>A0A942DZN1_9HYPH</name>
<comment type="caution">
    <text evidence="2">The sequence shown here is derived from an EMBL/GenBank/DDBJ whole genome shotgun (WGS) entry which is preliminary data.</text>
</comment>
<protein>
    <submittedName>
        <fullName evidence="2">Sarcosine oxidase subunit gamma</fullName>
    </submittedName>
</protein>
<dbReference type="InterPro" id="IPR027266">
    <property type="entry name" value="TrmE/GcvT-like"/>
</dbReference>
<dbReference type="AlphaFoldDB" id="A0A942DZN1"/>
<dbReference type="RefSeq" id="WP_188253887.1">
    <property type="nucleotide sequence ID" value="NZ_JABVCF010000003.1"/>
</dbReference>
<feature type="domain" description="GCVT N-terminal" evidence="1">
    <location>
        <begin position="73"/>
        <end position="206"/>
    </location>
</feature>
<evidence type="ECO:0000313" key="3">
    <source>
        <dbReference type="Proteomes" id="UP000680348"/>
    </source>
</evidence>
<dbReference type="InterPro" id="IPR006222">
    <property type="entry name" value="GCVT_N"/>
</dbReference>
<evidence type="ECO:0000313" key="2">
    <source>
        <dbReference type="EMBL" id="MBS3648326.1"/>
    </source>
</evidence>
<keyword evidence="3" id="KW-1185">Reference proteome</keyword>
<dbReference type="SUPFAM" id="SSF103025">
    <property type="entry name" value="Folate-binding domain"/>
    <property type="match status" value="1"/>
</dbReference>